<name>A0A9P7G979_9AGAR</name>
<reference evidence="1" key="1">
    <citation type="submission" date="2020-07" db="EMBL/GenBank/DDBJ databases">
        <authorList>
            <person name="Nieuwenhuis M."/>
            <person name="Van De Peppel L.J.J."/>
        </authorList>
    </citation>
    <scope>NUCLEOTIDE SEQUENCE</scope>
    <source>
        <strain evidence="1">AP01</strain>
        <tissue evidence="1">Mycelium</tissue>
    </source>
</reference>
<proteinExistence type="predicted"/>
<gene>
    <name evidence="1" type="ORF">DXG03_001774</name>
</gene>
<dbReference type="AlphaFoldDB" id="A0A9P7G979"/>
<sequence length="164" mass="18347">MSAPSLRELSFRAPGCLFCSPHTRASPISIKPAPALASPLRTLDISGDHLNLLLRHAWFNLLHLRKLCIATPNNQLYSLVAELLEISDDMVAFRWDFPVWTYFHSWRPCPIKFPRNLRLLVFTLGNSDTLCTTLDLIAESAVMPPSIEQIVLVGHTLARAMGDA</sequence>
<accession>A0A9P7G979</accession>
<evidence type="ECO:0000313" key="2">
    <source>
        <dbReference type="Proteomes" id="UP000775547"/>
    </source>
</evidence>
<reference evidence="1" key="2">
    <citation type="submission" date="2021-10" db="EMBL/GenBank/DDBJ databases">
        <title>Phylogenomics reveals ancestral predisposition of the termite-cultivated fungus Termitomyces towards a domesticated lifestyle.</title>
        <authorList>
            <person name="Auxier B."/>
            <person name="Grum-Grzhimaylo A."/>
            <person name="Cardenas M.E."/>
            <person name="Lodge J.D."/>
            <person name="Laessoe T."/>
            <person name="Pedersen O."/>
            <person name="Smith M.E."/>
            <person name="Kuyper T.W."/>
            <person name="Franco-Molano E.A."/>
            <person name="Baroni T.J."/>
            <person name="Aanen D.K."/>
        </authorList>
    </citation>
    <scope>NUCLEOTIDE SEQUENCE</scope>
    <source>
        <strain evidence="1">AP01</strain>
        <tissue evidence="1">Mycelium</tissue>
    </source>
</reference>
<organism evidence="1 2">
    <name type="scientific">Asterophora parasitica</name>
    <dbReference type="NCBI Taxonomy" id="117018"/>
    <lineage>
        <taxon>Eukaryota</taxon>
        <taxon>Fungi</taxon>
        <taxon>Dikarya</taxon>
        <taxon>Basidiomycota</taxon>
        <taxon>Agaricomycotina</taxon>
        <taxon>Agaricomycetes</taxon>
        <taxon>Agaricomycetidae</taxon>
        <taxon>Agaricales</taxon>
        <taxon>Tricholomatineae</taxon>
        <taxon>Lyophyllaceae</taxon>
        <taxon>Asterophora</taxon>
    </lineage>
</organism>
<keyword evidence="2" id="KW-1185">Reference proteome</keyword>
<dbReference type="EMBL" id="JABCKV010000141">
    <property type="protein sequence ID" value="KAG5642997.1"/>
    <property type="molecule type" value="Genomic_DNA"/>
</dbReference>
<comment type="caution">
    <text evidence="1">The sequence shown here is derived from an EMBL/GenBank/DDBJ whole genome shotgun (WGS) entry which is preliminary data.</text>
</comment>
<dbReference type="Proteomes" id="UP000775547">
    <property type="component" value="Unassembled WGS sequence"/>
</dbReference>
<evidence type="ECO:0000313" key="1">
    <source>
        <dbReference type="EMBL" id="KAG5642997.1"/>
    </source>
</evidence>
<protein>
    <submittedName>
        <fullName evidence="1">Uncharacterized protein</fullName>
    </submittedName>
</protein>